<keyword evidence="11" id="KW-1185">Reference proteome</keyword>
<dbReference type="AlphaFoldDB" id="A0AA46I5M0"/>
<dbReference type="GO" id="GO:0015288">
    <property type="term" value="F:porin activity"/>
    <property type="evidence" value="ECO:0007669"/>
    <property type="project" value="TreeGrafter"/>
</dbReference>
<keyword evidence="8" id="KW-0175">Coiled coil</keyword>
<feature type="coiled-coil region" evidence="8">
    <location>
        <begin position="352"/>
        <end position="379"/>
    </location>
</feature>
<feature type="coiled-coil region" evidence="8">
    <location>
        <begin position="138"/>
        <end position="165"/>
    </location>
</feature>
<comment type="similarity">
    <text evidence="2">Belongs to the outer membrane factor (OMF) (TC 1.B.17) family.</text>
</comment>
<comment type="caution">
    <text evidence="10">The sequence shown here is derived from an EMBL/GenBank/DDBJ whole genome shotgun (WGS) entry which is preliminary data.</text>
</comment>
<dbReference type="InterPro" id="IPR003423">
    <property type="entry name" value="OMP_efflux"/>
</dbReference>
<dbReference type="GO" id="GO:0009279">
    <property type="term" value="C:cell outer membrane"/>
    <property type="evidence" value="ECO:0007669"/>
    <property type="project" value="UniProtKB-SubCell"/>
</dbReference>
<evidence type="ECO:0000256" key="7">
    <source>
        <dbReference type="ARBA" id="ARBA00023237"/>
    </source>
</evidence>
<evidence type="ECO:0000256" key="8">
    <source>
        <dbReference type="SAM" id="Coils"/>
    </source>
</evidence>
<evidence type="ECO:0000256" key="3">
    <source>
        <dbReference type="ARBA" id="ARBA00022448"/>
    </source>
</evidence>
<keyword evidence="4" id="KW-1134">Transmembrane beta strand</keyword>
<keyword evidence="6" id="KW-0472">Membrane</keyword>
<keyword evidence="3" id="KW-0813">Transport</keyword>
<dbReference type="EMBL" id="SOBG01000005">
    <property type="protein sequence ID" value="TDT69886.1"/>
    <property type="molecule type" value="Genomic_DNA"/>
</dbReference>
<feature type="chain" id="PRO_5041209202" evidence="9">
    <location>
        <begin position="20"/>
        <end position="423"/>
    </location>
</feature>
<dbReference type="Proteomes" id="UP000294678">
    <property type="component" value="Unassembled WGS sequence"/>
</dbReference>
<gene>
    <name evidence="10" type="ORF">EV215_1429</name>
</gene>
<evidence type="ECO:0000313" key="11">
    <source>
        <dbReference type="Proteomes" id="UP000294678"/>
    </source>
</evidence>
<dbReference type="Pfam" id="PF02321">
    <property type="entry name" value="OEP"/>
    <property type="match status" value="2"/>
</dbReference>
<evidence type="ECO:0000256" key="5">
    <source>
        <dbReference type="ARBA" id="ARBA00022692"/>
    </source>
</evidence>
<dbReference type="GO" id="GO:1990281">
    <property type="term" value="C:efflux pump complex"/>
    <property type="evidence" value="ECO:0007669"/>
    <property type="project" value="TreeGrafter"/>
</dbReference>
<feature type="signal peptide" evidence="9">
    <location>
        <begin position="1"/>
        <end position="19"/>
    </location>
</feature>
<dbReference type="SUPFAM" id="SSF56954">
    <property type="entry name" value="Outer membrane efflux proteins (OEP)"/>
    <property type="match status" value="1"/>
</dbReference>
<organism evidence="10 11">
    <name type="scientific">Hypnocyclicus thermotrophus</name>
    <dbReference type="NCBI Taxonomy" id="1627895"/>
    <lineage>
        <taxon>Bacteria</taxon>
        <taxon>Fusobacteriati</taxon>
        <taxon>Fusobacteriota</taxon>
        <taxon>Fusobacteriia</taxon>
        <taxon>Fusobacteriales</taxon>
        <taxon>Fusobacteriaceae</taxon>
        <taxon>Hypnocyclicus</taxon>
    </lineage>
</organism>
<dbReference type="Gene3D" id="1.20.1600.10">
    <property type="entry name" value="Outer membrane efflux proteins (OEP)"/>
    <property type="match status" value="1"/>
</dbReference>
<evidence type="ECO:0000256" key="1">
    <source>
        <dbReference type="ARBA" id="ARBA00004442"/>
    </source>
</evidence>
<keyword evidence="5" id="KW-0812">Transmembrane</keyword>
<dbReference type="InterPro" id="IPR051906">
    <property type="entry name" value="TolC-like"/>
</dbReference>
<dbReference type="PANTHER" id="PTHR30026:SF20">
    <property type="entry name" value="OUTER MEMBRANE PROTEIN TOLC"/>
    <property type="match status" value="1"/>
</dbReference>
<sequence>MRRKVVILVFLLTTLTSFAKIEIDLNTATEKVIEKSETIKKYELDLENSKLQKKEAFKSGLPSVGYSGTIAKTEDKNTFTGSDEYHQYKLTLSQPIFNGFRIITAIQNGDKYVQLSEYALEKEKNDEKLKITKNYIEALKLKKQIEILENSKKELEKNFEKIKRMYELGFVMKSDVLDINYGLIELESTILQMKNAFEISKLSIKNDLGIASDEKLILKDVKNIDKKINVINIDLGKDLIKIKNESLTAKILDINLDLAKASEKFEKANFLPMVNGQFSYGNQTTYGSIKDAFKSENLDWSVGISISGTLYNFGKNIDAYQRSKNNTKKVEYDRKFTKDNLEIALKSAYLDIVRLQKVLEAKEKALESATENYKYQEKRLNNNLIDSITFLKAENSLREANIGYNITKLDLYYAIENYKNLLK</sequence>
<keyword evidence="9" id="KW-0732">Signal</keyword>
<proteinExistence type="inferred from homology"/>
<evidence type="ECO:0000313" key="10">
    <source>
        <dbReference type="EMBL" id="TDT69886.1"/>
    </source>
</evidence>
<evidence type="ECO:0000256" key="6">
    <source>
        <dbReference type="ARBA" id="ARBA00023136"/>
    </source>
</evidence>
<dbReference type="GO" id="GO:0015562">
    <property type="term" value="F:efflux transmembrane transporter activity"/>
    <property type="evidence" value="ECO:0007669"/>
    <property type="project" value="InterPro"/>
</dbReference>
<dbReference type="PANTHER" id="PTHR30026">
    <property type="entry name" value="OUTER MEMBRANE PROTEIN TOLC"/>
    <property type="match status" value="1"/>
</dbReference>
<accession>A0AA46I5M0</accession>
<keyword evidence="7" id="KW-0998">Cell outer membrane</keyword>
<dbReference type="RefSeq" id="WP_134113291.1">
    <property type="nucleotide sequence ID" value="NZ_SOBG01000005.1"/>
</dbReference>
<comment type="subcellular location">
    <subcellularLocation>
        <location evidence="1">Cell outer membrane</location>
    </subcellularLocation>
</comment>
<evidence type="ECO:0000256" key="2">
    <source>
        <dbReference type="ARBA" id="ARBA00007613"/>
    </source>
</evidence>
<evidence type="ECO:0000256" key="9">
    <source>
        <dbReference type="SAM" id="SignalP"/>
    </source>
</evidence>
<reference evidence="10 11" key="1">
    <citation type="submission" date="2019-03" db="EMBL/GenBank/DDBJ databases">
        <title>Genomic Encyclopedia of Type Strains, Phase IV (KMG-IV): sequencing the most valuable type-strain genomes for metagenomic binning, comparative biology and taxonomic classification.</title>
        <authorList>
            <person name="Goeker M."/>
        </authorList>
    </citation>
    <scope>NUCLEOTIDE SEQUENCE [LARGE SCALE GENOMIC DNA]</scope>
    <source>
        <strain evidence="10 11">DSM 100055</strain>
    </source>
</reference>
<name>A0AA46I5M0_9FUSO</name>
<evidence type="ECO:0000256" key="4">
    <source>
        <dbReference type="ARBA" id="ARBA00022452"/>
    </source>
</evidence>
<protein>
    <submittedName>
        <fullName evidence="10">Outer membrane protein TolC</fullName>
    </submittedName>
</protein>